<evidence type="ECO:0008006" key="4">
    <source>
        <dbReference type="Google" id="ProtNLM"/>
    </source>
</evidence>
<gene>
    <name evidence="2" type="ORF">SOCEGT47_053720</name>
</gene>
<reference evidence="2 3" key="1">
    <citation type="submission" date="2015-09" db="EMBL/GenBank/DDBJ databases">
        <title>Sorangium comparison.</title>
        <authorList>
            <person name="Zaburannyi N."/>
            <person name="Bunk B."/>
            <person name="Overmann J."/>
            <person name="Mueller R."/>
        </authorList>
    </citation>
    <scope>NUCLEOTIDE SEQUENCE [LARGE SCALE GENOMIC DNA]</scope>
    <source>
        <strain evidence="2 3">So ceGT47</strain>
    </source>
</reference>
<evidence type="ECO:0000313" key="3">
    <source>
        <dbReference type="Proteomes" id="UP000295781"/>
    </source>
</evidence>
<dbReference type="EMBL" id="CP012670">
    <property type="protein sequence ID" value="AUX24832.1"/>
    <property type="molecule type" value="Genomic_DNA"/>
</dbReference>
<accession>A0A4V0NE39</accession>
<evidence type="ECO:0000256" key="1">
    <source>
        <dbReference type="SAM" id="MobiDB-lite"/>
    </source>
</evidence>
<evidence type="ECO:0000313" key="2">
    <source>
        <dbReference type="EMBL" id="AUX24832.1"/>
    </source>
</evidence>
<feature type="region of interest" description="Disordered" evidence="1">
    <location>
        <begin position="1"/>
        <end position="20"/>
    </location>
</feature>
<dbReference type="AlphaFoldDB" id="A0A4V0NE39"/>
<protein>
    <recommendedName>
        <fullName evidence="4">Nuclear transport factor 2 family protein</fullName>
    </recommendedName>
</protein>
<proteinExistence type="predicted"/>
<name>A0A4V0NE39_SORCE</name>
<organism evidence="2 3">
    <name type="scientific">Sorangium cellulosum</name>
    <name type="common">Polyangium cellulosum</name>
    <dbReference type="NCBI Taxonomy" id="56"/>
    <lineage>
        <taxon>Bacteria</taxon>
        <taxon>Pseudomonadati</taxon>
        <taxon>Myxococcota</taxon>
        <taxon>Polyangia</taxon>
        <taxon>Polyangiales</taxon>
        <taxon>Polyangiaceae</taxon>
        <taxon>Sorangium</taxon>
    </lineage>
</organism>
<sequence length="175" mass="19544">MALDPASSPPPPTNQAEARDGVVTLRTPLGIGLALDVVAEFFKRVVAEDSEALSELLTRDALAIHTGSGGHGQPPNAGLWWEQRFRRLEYEKLAGEPIYRESDLQIFRADDVLASPQHPAIQPDTLDDQDVVIRVPIVTARVATDRLLGDEIVVWLRRDGPRFKIYRLLEDFQIQ</sequence>
<dbReference type="Proteomes" id="UP000295781">
    <property type="component" value="Chromosome"/>
</dbReference>